<accession>A0AAV4D6P1</accession>
<evidence type="ECO:0000313" key="2">
    <source>
        <dbReference type="Proteomes" id="UP000735302"/>
    </source>
</evidence>
<keyword evidence="2" id="KW-1185">Reference proteome</keyword>
<comment type="caution">
    <text evidence="1">The sequence shown here is derived from an EMBL/GenBank/DDBJ whole genome shotgun (WGS) entry which is preliminary data.</text>
</comment>
<organism evidence="1 2">
    <name type="scientific">Plakobranchus ocellatus</name>
    <dbReference type="NCBI Taxonomy" id="259542"/>
    <lineage>
        <taxon>Eukaryota</taxon>
        <taxon>Metazoa</taxon>
        <taxon>Spiralia</taxon>
        <taxon>Lophotrochozoa</taxon>
        <taxon>Mollusca</taxon>
        <taxon>Gastropoda</taxon>
        <taxon>Heterobranchia</taxon>
        <taxon>Euthyneura</taxon>
        <taxon>Panpulmonata</taxon>
        <taxon>Sacoglossa</taxon>
        <taxon>Placobranchoidea</taxon>
        <taxon>Plakobranchidae</taxon>
        <taxon>Plakobranchus</taxon>
    </lineage>
</organism>
<reference evidence="1 2" key="1">
    <citation type="journal article" date="2021" name="Elife">
        <title>Chloroplast acquisition without the gene transfer in kleptoplastic sea slugs, Plakobranchus ocellatus.</title>
        <authorList>
            <person name="Maeda T."/>
            <person name="Takahashi S."/>
            <person name="Yoshida T."/>
            <person name="Shimamura S."/>
            <person name="Takaki Y."/>
            <person name="Nagai Y."/>
            <person name="Toyoda A."/>
            <person name="Suzuki Y."/>
            <person name="Arimoto A."/>
            <person name="Ishii H."/>
            <person name="Satoh N."/>
            <person name="Nishiyama T."/>
            <person name="Hasebe M."/>
            <person name="Maruyama T."/>
            <person name="Minagawa J."/>
            <person name="Obokata J."/>
            <person name="Shigenobu S."/>
        </authorList>
    </citation>
    <scope>NUCLEOTIDE SEQUENCE [LARGE SCALE GENOMIC DNA]</scope>
</reference>
<name>A0AAV4D6P1_9GAST</name>
<protein>
    <submittedName>
        <fullName evidence="1">Uncharacterized protein</fullName>
    </submittedName>
</protein>
<sequence length="136" mass="15361">MLATAKSHRPSHCFATTPIRQSPRMPSRYCPHETKLRQWHWWPDQDKGIENFICHCMGSQQSGKFLLRNYHAIVGTPQGKSPDEVMCNRPLRLPFQIPASSHRARPPSPQLATSAADAQGDLTVWVTECCPANLRS</sequence>
<dbReference type="AlphaFoldDB" id="A0AAV4D6P1"/>
<proteinExistence type="predicted"/>
<gene>
    <name evidence="1" type="ORF">PoB_006633300</name>
</gene>
<dbReference type="Proteomes" id="UP000735302">
    <property type="component" value="Unassembled WGS sequence"/>
</dbReference>
<dbReference type="EMBL" id="BLXT01007525">
    <property type="protein sequence ID" value="GFO39828.1"/>
    <property type="molecule type" value="Genomic_DNA"/>
</dbReference>
<evidence type="ECO:0000313" key="1">
    <source>
        <dbReference type="EMBL" id="GFO39828.1"/>
    </source>
</evidence>